<feature type="region of interest" description="Disordered" evidence="1">
    <location>
        <begin position="50"/>
        <end position="76"/>
    </location>
</feature>
<feature type="compositionally biased region" description="Polar residues" evidence="1">
    <location>
        <begin position="220"/>
        <end position="237"/>
    </location>
</feature>
<feature type="compositionally biased region" description="Low complexity" evidence="1">
    <location>
        <begin position="113"/>
        <end position="130"/>
    </location>
</feature>
<dbReference type="RefSeq" id="WP_191324283.1">
    <property type="nucleotide sequence ID" value="NZ_BMZP01000008.1"/>
</dbReference>
<accession>A0ABV7V3U4</accession>
<keyword evidence="3" id="KW-1185">Reference proteome</keyword>
<feature type="region of interest" description="Disordered" evidence="1">
    <location>
        <begin position="210"/>
        <end position="237"/>
    </location>
</feature>
<dbReference type="InterPro" id="IPR028974">
    <property type="entry name" value="TSP_type-3_rpt"/>
</dbReference>
<dbReference type="EMBL" id="JBHRYE010000013">
    <property type="protein sequence ID" value="MFC3671768.1"/>
    <property type="molecule type" value="Genomic_DNA"/>
</dbReference>
<evidence type="ECO:0000313" key="2">
    <source>
        <dbReference type="EMBL" id="MFC3671768.1"/>
    </source>
</evidence>
<dbReference type="Proteomes" id="UP001595683">
    <property type="component" value="Unassembled WGS sequence"/>
</dbReference>
<feature type="compositionally biased region" description="Gly residues" evidence="1">
    <location>
        <begin position="131"/>
        <end position="142"/>
    </location>
</feature>
<feature type="compositionally biased region" description="Polar residues" evidence="1">
    <location>
        <begin position="1"/>
        <end position="17"/>
    </location>
</feature>
<name>A0ABV7V3U4_9SPHN</name>
<evidence type="ECO:0000313" key="3">
    <source>
        <dbReference type="Proteomes" id="UP001595683"/>
    </source>
</evidence>
<protein>
    <submittedName>
        <fullName evidence="2">Uncharacterized protein</fullName>
    </submittedName>
</protein>
<dbReference type="SUPFAM" id="SSF103647">
    <property type="entry name" value="TSP type-3 repeat"/>
    <property type="match status" value="1"/>
</dbReference>
<gene>
    <name evidence="2" type="ORF">ACFOOT_10055</name>
</gene>
<proteinExistence type="predicted"/>
<feature type="region of interest" description="Disordered" evidence="1">
    <location>
        <begin position="95"/>
        <end position="195"/>
    </location>
</feature>
<feature type="compositionally biased region" description="Low complexity" evidence="1">
    <location>
        <begin position="170"/>
        <end position="183"/>
    </location>
</feature>
<feature type="region of interest" description="Disordered" evidence="1">
    <location>
        <begin position="1"/>
        <end position="24"/>
    </location>
</feature>
<reference evidence="3" key="1">
    <citation type="journal article" date="2019" name="Int. J. Syst. Evol. Microbiol.">
        <title>The Global Catalogue of Microorganisms (GCM) 10K type strain sequencing project: providing services to taxonomists for standard genome sequencing and annotation.</title>
        <authorList>
            <consortium name="The Broad Institute Genomics Platform"/>
            <consortium name="The Broad Institute Genome Sequencing Center for Infectious Disease"/>
            <person name="Wu L."/>
            <person name="Ma J."/>
        </authorList>
    </citation>
    <scope>NUCLEOTIDE SEQUENCE [LARGE SCALE GENOMIC DNA]</scope>
    <source>
        <strain evidence="3">KCTC 42224</strain>
    </source>
</reference>
<organism evidence="2 3">
    <name type="scientific">Novosphingobium pokkalii</name>
    <dbReference type="NCBI Taxonomy" id="1770194"/>
    <lineage>
        <taxon>Bacteria</taxon>
        <taxon>Pseudomonadati</taxon>
        <taxon>Pseudomonadota</taxon>
        <taxon>Alphaproteobacteria</taxon>
        <taxon>Sphingomonadales</taxon>
        <taxon>Sphingomonadaceae</taxon>
        <taxon>Novosphingobium</taxon>
    </lineage>
</organism>
<comment type="caution">
    <text evidence="2">The sequence shown here is derived from an EMBL/GenBank/DDBJ whole genome shotgun (WGS) entry which is preliminary data.</text>
</comment>
<feature type="compositionally biased region" description="Polar residues" evidence="1">
    <location>
        <begin position="52"/>
        <end position="64"/>
    </location>
</feature>
<sequence>MSTISALSTGSITQRPSPRSRMDEDITAAVKAGVLSQTDASAIETALDKIDSSLQSGDSSQTGGTLDPKQMKARVDSLIDQQVKDGTLTSDQADELKAFFAAGPSEQDGSSPDGTSAAGGAVGGTSAAAGGARGGGGAGGASSSGTDTTTDTDGDGIPDYIDPQPTVYNASDTDSTATSSSKSGDSDGDGDADDSKLSALKAFLQNLRQGQDKGTYAVGVQSQPGSASGGQIINQYA</sequence>
<evidence type="ECO:0000256" key="1">
    <source>
        <dbReference type="SAM" id="MobiDB-lite"/>
    </source>
</evidence>